<gene>
    <name evidence="4" type="ORF">LCGC14_2194080</name>
</gene>
<dbReference type="Pfam" id="PF01507">
    <property type="entry name" value="PAPS_reduct"/>
    <property type="match status" value="1"/>
</dbReference>
<comment type="pathway">
    <text evidence="2">Sulfur metabolism; hydrogen sulfide biosynthesis; sulfite from sulfate.</text>
</comment>
<evidence type="ECO:0000256" key="2">
    <source>
        <dbReference type="ARBA" id="ARBA00024327"/>
    </source>
</evidence>
<dbReference type="GO" id="GO:0005737">
    <property type="term" value="C:cytoplasm"/>
    <property type="evidence" value="ECO:0007669"/>
    <property type="project" value="TreeGrafter"/>
</dbReference>
<reference evidence="4" key="1">
    <citation type="journal article" date="2015" name="Nature">
        <title>Complex archaea that bridge the gap between prokaryotes and eukaryotes.</title>
        <authorList>
            <person name="Spang A."/>
            <person name="Saw J.H."/>
            <person name="Jorgensen S.L."/>
            <person name="Zaremba-Niedzwiedzka K."/>
            <person name="Martijn J."/>
            <person name="Lind A.E."/>
            <person name="van Eijk R."/>
            <person name="Schleper C."/>
            <person name="Guy L."/>
            <person name="Ettema T.J."/>
        </authorList>
    </citation>
    <scope>NUCLEOTIDE SEQUENCE</scope>
</reference>
<dbReference type="EMBL" id="LAZR01028782">
    <property type="protein sequence ID" value="KKL61556.1"/>
    <property type="molecule type" value="Genomic_DNA"/>
</dbReference>
<evidence type="ECO:0000259" key="3">
    <source>
        <dbReference type="Pfam" id="PF01507"/>
    </source>
</evidence>
<evidence type="ECO:0000256" key="1">
    <source>
        <dbReference type="ARBA" id="ARBA00009732"/>
    </source>
</evidence>
<dbReference type="PANTHER" id="PTHR46509">
    <property type="entry name" value="PHOSPHOADENOSINE PHOSPHOSULFATE REDUCTASE"/>
    <property type="match status" value="1"/>
</dbReference>
<sequence length="121" mass="14362">MVLLHLARQVKKNIEVFSVMTPFKPKETLKYKGRMTKKYKINLSTGIREERTDIPEWWKSNPDECCKYYKVDITEQELKGYNCWFAGLRKSESKSRAEIEYVVSSDRFGKGKIILFWILLS</sequence>
<organism evidence="4">
    <name type="scientific">marine sediment metagenome</name>
    <dbReference type="NCBI Taxonomy" id="412755"/>
    <lineage>
        <taxon>unclassified sequences</taxon>
        <taxon>metagenomes</taxon>
        <taxon>ecological metagenomes</taxon>
    </lineage>
</organism>
<dbReference type="InterPro" id="IPR014729">
    <property type="entry name" value="Rossmann-like_a/b/a_fold"/>
</dbReference>
<protein>
    <recommendedName>
        <fullName evidence="3">Phosphoadenosine phosphosulphate reductase domain-containing protein</fullName>
    </recommendedName>
</protein>
<dbReference type="AlphaFoldDB" id="A0A0F9E5Q0"/>
<dbReference type="InterPro" id="IPR002500">
    <property type="entry name" value="PAPS_reduct_dom"/>
</dbReference>
<evidence type="ECO:0000313" key="4">
    <source>
        <dbReference type="EMBL" id="KKL61556.1"/>
    </source>
</evidence>
<proteinExistence type="inferred from homology"/>
<dbReference type="GO" id="GO:0004604">
    <property type="term" value="F:phosphoadenylyl-sulfate reductase (thioredoxin) activity"/>
    <property type="evidence" value="ECO:0007669"/>
    <property type="project" value="TreeGrafter"/>
</dbReference>
<accession>A0A0F9E5Q0</accession>
<dbReference type="PANTHER" id="PTHR46509:SF1">
    <property type="entry name" value="PHOSPHOADENOSINE PHOSPHOSULFATE REDUCTASE"/>
    <property type="match status" value="1"/>
</dbReference>
<name>A0A0F9E5Q0_9ZZZZ</name>
<comment type="caution">
    <text evidence="4">The sequence shown here is derived from an EMBL/GenBank/DDBJ whole genome shotgun (WGS) entry which is preliminary data.</text>
</comment>
<feature type="domain" description="Phosphoadenosine phosphosulphate reductase" evidence="3">
    <location>
        <begin position="1"/>
        <end position="109"/>
    </location>
</feature>
<dbReference type="GO" id="GO:0019379">
    <property type="term" value="P:sulfate assimilation, phosphoadenylyl sulfate reduction by phosphoadenylyl-sulfate reductase (thioredoxin)"/>
    <property type="evidence" value="ECO:0007669"/>
    <property type="project" value="TreeGrafter"/>
</dbReference>
<comment type="similarity">
    <text evidence="1">Belongs to the PAPS reductase family. CysH subfamily.</text>
</comment>
<dbReference type="SUPFAM" id="SSF52402">
    <property type="entry name" value="Adenine nucleotide alpha hydrolases-like"/>
    <property type="match status" value="1"/>
</dbReference>
<dbReference type="Gene3D" id="3.40.50.620">
    <property type="entry name" value="HUPs"/>
    <property type="match status" value="1"/>
</dbReference>